<dbReference type="GO" id="GO:0016020">
    <property type="term" value="C:membrane"/>
    <property type="evidence" value="ECO:0007669"/>
    <property type="project" value="TreeGrafter"/>
</dbReference>
<proteinExistence type="predicted"/>
<dbReference type="Pfam" id="PF12697">
    <property type="entry name" value="Abhydrolase_6"/>
    <property type="match status" value="1"/>
</dbReference>
<accession>A0A402B460</accession>
<keyword evidence="1 3" id="KW-0378">Hydrolase</keyword>
<evidence type="ECO:0000313" key="3">
    <source>
        <dbReference type="EMBL" id="GCE26131.1"/>
    </source>
</evidence>
<dbReference type="Proteomes" id="UP000287171">
    <property type="component" value="Unassembled WGS sequence"/>
</dbReference>
<dbReference type="EMBL" id="BIFT01000001">
    <property type="protein sequence ID" value="GCE26131.1"/>
    <property type="molecule type" value="Genomic_DNA"/>
</dbReference>
<sequence length="317" mass="35266">MRGKRWTLAGAALATSFVCFTTTYQSWRRKESLRLTTDSDMIMTALGPVEYSLSGTGPVVLIAHGSPGGYDMGQAFARLFGNANFTYLAVSRPGYLRTPLEIAPTPEGQADLYAALLDSLEIEQASVVGISGGGPSAIQFSLRHPQRCSSLIMISGVAQHYSEQEIWQQYSKPKRIFRYLYNKILAFDPFIYFMLPLARLQPAGAVAADLVRTTLLYPRRKRGYDNDMQQFEKITRYPLADIQAPTLIVHGTSDDEVLFADAELLASQVPHSQLLAIPHGSHMAFYTHANIIMPALETFLQQHMTQTQQTNVIKKIS</sequence>
<evidence type="ECO:0000256" key="1">
    <source>
        <dbReference type="ARBA" id="ARBA00022801"/>
    </source>
</evidence>
<evidence type="ECO:0000259" key="2">
    <source>
        <dbReference type="Pfam" id="PF12697"/>
    </source>
</evidence>
<dbReference type="Gene3D" id="3.40.50.1820">
    <property type="entry name" value="alpha/beta hydrolase"/>
    <property type="match status" value="1"/>
</dbReference>
<comment type="caution">
    <text evidence="3">The sequence shown here is derived from an EMBL/GenBank/DDBJ whole genome shotgun (WGS) entry which is preliminary data.</text>
</comment>
<name>A0A402B460_9CHLR</name>
<protein>
    <submittedName>
        <fullName evidence="3">Alpha/beta hydrolase</fullName>
    </submittedName>
</protein>
<keyword evidence="4" id="KW-1185">Reference proteome</keyword>
<dbReference type="AlphaFoldDB" id="A0A402B460"/>
<feature type="domain" description="AB hydrolase-1" evidence="2">
    <location>
        <begin position="60"/>
        <end position="288"/>
    </location>
</feature>
<dbReference type="PANTHER" id="PTHR43798:SF31">
    <property type="entry name" value="AB HYDROLASE SUPERFAMILY PROTEIN YCLE"/>
    <property type="match status" value="1"/>
</dbReference>
<dbReference type="PRINTS" id="PR00111">
    <property type="entry name" value="ABHYDROLASE"/>
</dbReference>
<dbReference type="SUPFAM" id="SSF53474">
    <property type="entry name" value="alpha/beta-Hydrolases"/>
    <property type="match status" value="1"/>
</dbReference>
<dbReference type="InterPro" id="IPR050266">
    <property type="entry name" value="AB_hydrolase_sf"/>
</dbReference>
<evidence type="ECO:0000313" key="4">
    <source>
        <dbReference type="Proteomes" id="UP000287171"/>
    </source>
</evidence>
<organism evidence="3 4">
    <name type="scientific">Dictyobacter alpinus</name>
    <dbReference type="NCBI Taxonomy" id="2014873"/>
    <lineage>
        <taxon>Bacteria</taxon>
        <taxon>Bacillati</taxon>
        <taxon>Chloroflexota</taxon>
        <taxon>Ktedonobacteria</taxon>
        <taxon>Ktedonobacterales</taxon>
        <taxon>Dictyobacteraceae</taxon>
        <taxon>Dictyobacter</taxon>
    </lineage>
</organism>
<gene>
    <name evidence="3" type="ORF">KDA_16150</name>
</gene>
<dbReference type="InterPro" id="IPR000073">
    <property type="entry name" value="AB_hydrolase_1"/>
</dbReference>
<dbReference type="GO" id="GO:0016787">
    <property type="term" value="F:hydrolase activity"/>
    <property type="evidence" value="ECO:0007669"/>
    <property type="project" value="UniProtKB-KW"/>
</dbReference>
<dbReference type="InterPro" id="IPR029058">
    <property type="entry name" value="AB_hydrolase_fold"/>
</dbReference>
<reference evidence="4" key="1">
    <citation type="submission" date="2018-12" db="EMBL/GenBank/DDBJ databases">
        <title>Tengunoibacter tsumagoiensis gen. nov., sp. nov., Dictyobacter kobayashii sp. nov., D. alpinus sp. nov., and D. joshuensis sp. nov. and description of Dictyobacteraceae fam. nov. within the order Ktedonobacterales isolated from Tengu-no-mugimeshi.</title>
        <authorList>
            <person name="Wang C.M."/>
            <person name="Zheng Y."/>
            <person name="Sakai Y."/>
            <person name="Toyoda A."/>
            <person name="Minakuchi Y."/>
            <person name="Abe K."/>
            <person name="Yokota A."/>
            <person name="Yabe S."/>
        </authorList>
    </citation>
    <scope>NUCLEOTIDE SEQUENCE [LARGE SCALE GENOMIC DNA]</scope>
    <source>
        <strain evidence="4">Uno16</strain>
    </source>
</reference>
<dbReference type="RefSeq" id="WP_161982024.1">
    <property type="nucleotide sequence ID" value="NZ_BIFT01000001.1"/>
</dbReference>
<dbReference type="PANTHER" id="PTHR43798">
    <property type="entry name" value="MONOACYLGLYCEROL LIPASE"/>
    <property type="match status" value="1"/>
</dbReference>